<feature type="chain" id="PRO_5045354530" description="META domain-containing protein" evidence="2">
    <location>
        <begin position="19"/>
        <end position="273"/>
    </location>
</feature>
<feature type="signal peptide" evidence="2">
    <location>
        <begin position="1"/>
        <end position="18"/>
    </location>
</feature>
<accession>A0ABM8NWF2</accession>
<keyword evidence="6" id="KW-1185">Reference proteome</keyword>
<evidence type="ECO:0000256" key="1">
    <source>
        <dbReference type="SAM" id="MobiDB-lite"/>
    </source>
</evidence>
<evidence type="ECO:0008006" key="7">
    <source>
        <dbReference type="Google" id="ProtNLM"/>
    </source>
</evidence>
<evidence type="ECO:0000313" key="6">
    <source>
        <dbReference type="Proteomes" id="UP000598032"/>
    </source>
</evidence>
<dbReference type="InterPro" id="IPR038670">
    <property type="entry name" value="HslJ-like_sf"/>
</dbReference>
<dbReference type="Gene3D" id="2.40.128.270">
    <property type="match status" value="1"/>
</dbReference>
<evidence type="ECO:0000259" key="3">
    <source>
        <dbReference type="Pfam" id="PF03724"/>
    </source>
</evidence>
<dbReference type="InterPro" id="IPR053147">
    <property type="entry name" value="Hsp_HslJ-like"/>
</dbReference>
<dbReference type="PROSITE" id="PS51257">
    <property type="entry name" value="PROKAR_LIPOPROTEIN"/>
    <property type="match status" value="1"/>
</dbReference>
<sequence length="273" mass="29069">MKYRLLLLPLALAACAQAPETTSPAPATTTTSAAPTSTAPATGSSSLVQYHWQLTNATDSNGKRIDALFVREDKPVQLDFSPDRLNVINSCNSMGAGYTIRKGQLQVGSMVSTMMACHDPALAALDSAISQRLQGNLGVSMLAGGNAPHLQLVAANGDTLNFTGMATAQTRFGGPGETTFLEVAAQTVPCNHPLIPDKQCLQVREIHYDEQGLLTGTPGAWQPLNQDIEGYTHTPGIRNVLRVKRFTVRNAPADGPSTAYVLDLVVESQKIQQ</sequence>
<dbReference type="PANTHER" id="PTHR35535">
    <property type="entry name" value="HEAT SHOCK PROTEIN HSLJ"/>
    <property type="match status" value="1"/>
</dbReference>
<proteinExistence type="predicted"/>
<dbReference type="InterPro" id="IPR025485">
    <property type="entry name" value="DUF4377"/>
</dbReference>
<evidence type="ECO:0000259" key="4">
    <source>
        <dbReference type="Pfam" id="PF14302"/>
    </source>
</evidence>
<organism evidence="5 6">
    <name type="scientific">Paraburkholderia metrosideri</name>
    <dbReference type="NCBI Taxonomy" id="580937"/>
    <lineage>
        <taxon>Bacteria</taxon>
        <taxon>Pseudomonadati</taxon>
        <taxon>Pseudomonadota</taxon>
        <taxon>Betaproteobacteria</taxon>
        <taxon>Burkholderiales</taxon>
        <taxon>Burkholderiaceae</taxon>
        <taxon>Paraburkholderia</taxon>
    </lineage>
</organism>
<dbReference type="Proteomes" id="UP000598032">
    <property type="component" value="Unassembled WGS sequence"/>
</dbReference>
<evidence type="ECO:0000313" key="5">
    <source>
        <dbReference type="EMBL" id="CAD6546709.1"/>
    </source>
</evidence>
<name>A0ABM8NWF2_9BURK</name>
<comment type="caution">
    <text evidence="5">The sequence shown here is derived from an EMBL/GenBank/DDBJ whole genome shotgun (WGS) entry which is preliminary data.</text>
</comment>
<gene>
    <name evidence="5" type="ORF">LMG28140_04369</name>
</gene>
<feature type="domain" description="DUF306" evidence="3">
    <location>
        <begin position="47"/>
        <end position="160"/>
    </location>
</feature>
<protein>
    <recommendedName>
        <fullName evidence="7">META domain-containing protein</fullName>
    </recommendedName>
</protein>
<dbReference type="EMBL" id="CAJHCP010000009">
    <property type="protein sequence ID" value="CAD6546709.1"/>
    <property type="molecule type" value="Genomic_DNA"/>
</dbReference>
<evidence type="ECO:0000256" key="2">
    <source>
        <dbReference type="SAM" id="SignalP"/>
    </source>
</evidence>
<dbReference type="InterPro" id="IPR005184">
    <property type="entry name" value="DUF306_Meta_HslJ"/>
</dbReference>
<feature type="domain" description="DUF4377" evidence="4">
    <location>
        <begin position="182"/>
        <end position="267"/>
    </location>
</feature>
<dbReference type="Pfam" id="PF14302">
    <property type="entry name" value="DUF4377"/>
    <property type="match status" value="1"/>
</dbReference>
<dbReference type="PANTHER" id="PTHR35535:SF1">
    <property type="entry name" value="HEAT SHOCK PROTEIN HSLJ"/>
    <property type="match status" value="1"/>
</dbReference>
<feature type="region of interest" description="Disordered" evidence="1">
    <location>
        <begin position="20"/>
        <end position="42"/>
    </location>
</feature>
<dbReference type="Pfam" id="PF03724">
    <property type="entry name" value="META"/>
    <property type="match status" value="1"/>
</dbReference>
<keyword evidence="2" id="KW-0732">Signal</keyword>
<reference evidence="5 6" key="1">
    <citation type="submission" date="2020-10" db="EMBL/GenBank/DDBJ databases">
        <authorList>
            <person name="Peeters C."/>
        </authorList>
    </citation>
    <scope>NUCLEOTIDE SEQUENCE [LARGE SCALE GENOMIC DNA]</scope>
    <source>
        <strain evidence="5 6">LMG 28140</strain>
    </source>
</reference>
<dbReference type="RefSeq" id="WP_201644334.1">
    <property type="nucleotide sequence ID" value="NZ_CAJHCP010000009.1"/>
</dbReference>